<sequence length="461" mass="53550">MTQITFDMNDWLTNASLEGLYRILKNEGHEPQINKLGNGFSFSSDLLDNFPKMYFHFFLNQYQVISSYAKIMAYEDKLNQWENEHYQNFSFDDFKNFRDYLQNILKYYTKSNSFKKIYPLMTDSLDVIDALKTLTKLPNATTEKAFNSKKDAIIQAVMQVSVQLKPIYAYFNSPQAKQYFPVLSTLYTVVNNTWSNLSYFNRGNKEPDFYVAYAQTFVDPVKTYLNEEHSKDKYRCSSCGRPIAKREFSYSFLTDMGFDAARKTSNVWDFNSDLYICPICQLMYSCASAGFNFVNGHGLFINDSHDVQGLTSTNERIASSIWNTRVNSNGRYSTPYAAMITALTDEKQSSYDYSFEDVQVVRYENEHYQFNLLSKKVLRVFQKSRKAFHTIRSANFTLNGSRHYVFEDIASHVINSQNLFLYTNQLLRVKATNPNNAYVFGSQVQAILEINANLLEEINDD</sequence>
<dbReference type="Pfam" id="PF09706">
    <property type="entry name" value="Cas_CXXC_CXXC"/>
    <property type="match status" value="1"/>
</dbReference>
<dbReference type="STRING" id="81857.IV38_GL000151"/>
<reference evidence="4 5" key="1">
    <citation type="journal article" date="2015" name="Genome Announc.">
        <title>Expanding the biotechnology potential of lactobacilli through comparative genomics of 213 strains and associated genera.</title>
        <authorList>
            <person name="Sun Z."/>
            <person name="Harris H.M."/>
            <person name="McCann A."/>
            <person name="Guo C."/>
            <person name="Argimon S."/>
            <person name="Zhang W."/>
            <person name="Yang X."/>
            <person name="Jeffery I.B."/>
            <person name="Cooney J.C."/>
            <person name="Kagawa T.F."/>
            <person name="Liu W."/>
            <person name="Song Y."/>
            <person name="Salvetti E."/>
            <person name="Wrobel A."/>
            <person name="Rasinkangas P."/>
            <person name="Parkhill J."/>
            <person name="Rea M.C."/>
            <person name="O'Sullivan O."/>
            <person name="Ritari J."/>
            <person name="Douillard F.P."/>
            <person name="Paul Ross R."/>
            <person name="Yang R."/>
            <person name="Briner A.E."/>
            <person name="Felis G.E."/>
            <person name="de Vos W.M."/>
            <person name="Barrangou R."/>
            <person name="Klaenhammer T.R."/>
            <person name="Caufield P.W."/>
            <person name="Cui Y."/>
            <person name="Zhang H."/>
            <person name="O'Toole P.W."/>
        </authorList>
    </citation>
    <scope>NUCLEOTIDE SEQUENCE [LARGE SCALE GENOMIC DNA]</scope>
    <source>
        <strain evidence="2 5">ATCC BAA-66</strain>
        <strain evidence="3 4">DSM 13344</strain>
    </source>
</reference>
<name>A0A0R2GA87_9LACO</name>
<dbReference type="Proteomes" id="UP000051645">
    <property type="component" value="Unassembled WGS sequence"/>
</dbReference>
<proteinExistence type="predicted"/>
<feature type="domain" description="CRISPR-associated protein CXXC-CXXC" evidence="1">
    <location>
        <begin position="230"/>
        <end position="291"/>
    </location>
</feature>
<dbReference type="InterPro" id="IPR019121">
    <property type="entry name" value="CRISPR-assoc_CXXC-CXXC_dom"/>
</dbReference>
<keyword evidence="4" id="KW-1185">Reference proteome</keyword>
<accession>A0A0R2GA87</accession>
<dbReference type="EMBL" id="JQAT01000001">
    <property type="protein sequence ID" value="KRN29269.1"/>
    <property type="molecule type" value="Genomic_DNA"/>
</dbReference>
<dbReference type="AlphaFoldDB" id="A0A0R2GA87"/>
<protein>
    <recommendedName>
        <fullName evidence="1">CRISPR-associated protein CXXC-CXXC domain-containing protein</fullName>
    </recommendedName>
</protein>
<gene>
    <name evidence="2" type="ORF">IV38_GL000151</name>
    <name evidence="3" type="ORF">IV40_GL000518</name>
</gene>
<organism evidence="3 4">
    <name type="scientific">Lactobacillus selangorensis</name>
    <dbReference type="NCBI Taxonomy" id="81857"/>
    <lineage>
        <taxon>Bacteria</taxon>
        <taxon>Bacillati</taxon>
        <taxon>Bacillota</taxon>
        <taxon>Bacilli</taxon>
        <taxon>Lactobacillales</taxon>
        <taxon>Lactobacillaceae</taxon>
        <taxon>Lactobacillus</taxon>
    </lineage>
</organism>
<dbReference type="RefSeq" id="WP_057768790.1">
    <property type="nucleotide sequence ID" value="NZ_JQAT01000001.1"/>
</dbReference>
<dbReference type="OrthoDB" id="5540852at2"/>
<evidence type="ECO:0000259" key="1">
    <source>
        <dbReference type="Pfam" id="PF09706"/>
    </source>
</evidence>
<dbReference type="EMBL" id="JQAZ01000001">
    <property type="protein sequence ID" value="KRN34202.1"/>
    <property type="molecule type" value="Genomic_DNA"/>
</dbReference>
<evidence type="ECO:0000313" key="2">
    <source>
        <dbReference type="EMBL" id="KRN29269.1"/>
    </source>
</evidence>
<evidence type="ECO:0000313" key="3">
    <source>
        <dbReference type="EMBL" id="KRN34202.1"/>
    </source>
</evidence>
<evidence type="ECO:0000313" key="4">
    <source>
        <dbReference type="Proteomes" id="UP000051645"/>
    </source>
</evidence>
<dbReference type="Proteomes" id="UP000051751">
    <property type="component" value="Unassembled WGS sequence"/>
</dbReference>
<evidence type="ECO:0000313" key="5">
    <source>
        <dbReference type="Proteomes" id="UP000051751"/>
    </source>
</evidence>
<comment type="caution">
    <text evidence="3">The sequence shown here is derived from an EMBL/GenBank/DDBJ whole genome shotgun (WGS) entry which is preliminary data.</text>
</comment>
<dbReference type="PATRIC" id="fig|81857.3.peg.156"/>